<reference evidence="1 2" key="1">
    <citation type="submission" date="2019-06" db="EMBL/GenBank/DDBJ databases">
        <title>Amycolatopsis alkalitolerans sp. nov., isolated from Gastrodia elata Blume.</title>
        <authorList>
            <person name="Narsing Rao M.P."/>
            <person name="Li W.J."/>
        </authorList>
    </citation>
    <scope>NUCLEOTIDE SEQUENCE [LARGE SCALE GENOMIC DNA]</scope>
    <source>
        <strain evidence="1 2">SYSUP0005</strain>
    </source>
</reference>
<sequence length="90" mass="10309">MAGPGARFPVGQLIRSARHDHELTQQQLATALRAASGNDSVGRDEVARWERGRRIPSAYWQRWLSLVLDISRPELHAAAQRSRALRRLWR</sequence>
<dbReference type="InterPro" id="IPR001387">
    <property type="entry name" value="Cro/C1-type_HTH"/>
</dbReference>
<accession>A0A5C4LVH7</accession>
<dbReference type="SUPFAM" id="SSF47413">
    <property type="entry name" value="lambda repressor-like DNA-binding domains"/>
    <property type="match status" value="1"/>
</dbReference>
<proteinExistence type="predicted"/>
<dbReference type="Gene3D" id="1.10.260.40">
    <property type="entry name" value="lambda repressor-like DNA-binding domains"/>
    <property type="match status" value="1"/>
</dbReference>
<dbReference type="CDD" id="cd00093">
    <property type="entry name" value="HTH_XRE"/>
    <property type="match status" value="1"/>
</dbReference>
<dbReference type="GO" id="GO:0003677">
    <property type="term" value="F:DNA binding"/>
    <property type="evidence" value="ECO:0007669"/>
    <property type="project" value="InterPro"/>
</dbReference>
<keyword evidence="2" id="KW-1185">Reference proteome</keyword>
<evidence type="ECO:0000313" key="1">
    <source>
        <dbReference type="EMBL" id="TNC22229.1"/>
    </source>
</evidence>
<dbReference type="InterPro" id="IPR010982">
    <property type="entry name" value="Lambda_DNA-bd_dom_sf"/>
</dbReference>
<dbReference type="EMBL" id="VDFW01000028">
    <property type="protein sequence ID" value="TNC22229.1"/>
    <property type="molecule type" value="Genomic_DNA"/>
</dbReference>
<comment type="caution">
    <text evidence="1">The sequence shown here is derived from an EMBL/GenBank/DDBJ whole genome shotgun (WGS) entry which is preliminary data.</text>
</comment>
<name>A0A5C4LVH7_9PSEU</name>
<evidence type="ECO:0000313" key="2">
    <source>
        <dbReference type="Proteomes" id="UP000305546"/>
    </source>
</evidence>
<organism evidence="1 2">
    <name type="scientific">Amycolatopsis alkalitolerans</name>
    <dbReference type="NCBI Taxonomy" id="2547244"/>
    <lineage>
        <taxon>Bacteria</taxon>
        <taxon>Bacillati</taxon>
        <taxon>Actinomycetota</taxon>
        <taxon>Actinomycetes</taxon>
        <taxon>Pseudonocardiales</taxon>
        <taxon>Pseudonocardiaceae</taxon>
        <taxon>Amycolatopsis</taxon>
    </lineage>
</organism>
<dbReference type="Proteomes" id="UP000305546">
    <property type="component" value="Unassembled WGS sequence"/>
</dbReference>
<dbReference type="AlphaFoldDB" id="A0A5C4LVH7"/>
<protein>
    <submittedName>
        <fullName evidence="1">Helix-turn-helix transcriptional regulator</fullName>
    </submittedName>
</protein>
<gene>
    <name evidence="1" type="ORF">FG385_25980</name>
</gene>
<dbReference type="OrthoDB" id="3213425at2"/>